<comment type="caution">
    <text evidence="4">The sequence shown here is derived from an EMBL/GenBank/DDBJ whole genome shotgun (WGS) entry which is preliminary data.</text>
</comment>
<dbReference type="Pfam" id="PF00884">
    <property type="entry name" value="Sulfatase"/>
    <property type="match status" value="1"/>
</dbReference>
<dbReference type="InterPro" id="IPR050738">
    <property type="entry name" value="Sulfatase"/>
</dbReference>
<name>A0ABY3AA61_9FLAO</name>
<dbReference type="PROSITE" id="PS51257">
    <property type="entry name" value="PROKAR_LIPOPROTEIN"/>
    <property type="match status" value="1"/>
</dbReference>
<evidence type="ECO:0000259" key="3">
    <source>
        <dbReference type="Pfam" id="PF00884"/>
    </source>
</evidence>
<dbReference type="InterPro" id="IPR000917">
    <property type="entry name" value="Sulfatase_N"/>
</dbReference>
<evidence type="ECO:0000313" key="4">
    <source>
        <dbReference type="EMBL" id="TQO37486.1"/>
    </source>
</evidence>
<proteinExistence type="inferred from homology"/>
<dbReference type="SUPFAM" id="SSF53649">
    <property type="entry name" value="Alkaline phosphatase-like"/>
    <property type="match status" value="1"/>
</dbReference>
<dbReference type="Gene3D" id="3.40.720.10">
    <property type="entry name" value="Alkaline Phosphatase, subunit A"/>
    <property type="match status" value="1"/>
</dbReference>
<accession>A0ABY3AA61</accession>
<dbReference type="CDD" id="cd16027">
    <property type="entry name" value="SGSH"/>
    <property type="match status" value="1"/>
</dbReference>
<keyword evidence="5" id="KW-1185">Reference proteome</keyword>
<keyword evidence="2" id="KW-0378">Hydrolase</keyword>
<sequence>MKKESRTIILTLIYSTLSSCKEELKMYLREVNIKPILLSLFLAGNLIVGCQTRPKNSEKENAIASSLQLGERPNILWLVTEDMGPYIPSFGDSTIVTPNLSRLAREGVVYPNLYSTSGVCAPSRAAIIMGMYPSSIGANHMRTTSYTEVTGLPSYGAVPPTQARMVSELLRINGYYCSNNYKEDYQFEAPKTGWDESSTYAHWRNRNENQPFFSVFNFTDTHESGLFEPYGLRKAETRHYHEGDRTYKWGADRLTEEETPVHLSKDTNFDIPPYLPDTPKVRRDMWKLYNNISEMDKQVGAVLKQLEDDGLLENTIIFFYGDHGGPLPREKRLIYDSGLNTPLIIRFPNKQLAGTKDTQLLSFVDFAPTLLSLIGTEPPSYMQGQAFLGPYKAEKEREYIHAAADRFDGFTDAIRAVRDDRFKYIRNYRPEQGYYLPVEYREGIPTMQELLRMRDEGTLDSVQALWFRDHKDPEELYDCTTDPYELHNLAQNPDYSGKMEELRTEMDRWLKEIGDVPNLPEKELISQLWNGAETQPRTAEPIITSANNKITIDCATQGASIGYKIQGKNNTATEVWTVYQKPFEIPEGSKVIAQAYRIGYVPSETVESSTE</sequence>
<protein>
    <submittedName>
        <fullName evidence="4">Arylsulfatase A-like enzyme</fullName>
    </submittedName>
</protein>
<dbReference type="EMBL" id="VHIF01000001">
    <property type="protein sequence ID" value="TQO37486.1"/>
    <property type="molecule type" value="Genomic_DNA"/>
</dbReference>
<reference evidence="4 5" key="1">
    <citation type="submission" date="2019-06" db="EMBL/GenBank/DDBJ databases">
        <title>A large-scale integrated study on North Sea by COGITO (Coastal Microbe Genomic &amp; Taxonomic Observatory).</title>
        <authorList>
            <person name="Teeling H."/>
        </authorList>
    </citation>
    <scope>NUCLEOTIDE SEQUENCE [LARGE SCALE GENOMIC DNA]</scope>
    <source>
        <strain evidence="4 5">MAR_2009_79</strain>
    </source>
</reference>
<dbReference type="InterPro" id="IPR017850">
    <property type="entry name" value="Alkaline_phosphatase_core_sf"/>
</dbReference>
<evidence type="ECO:0000256" key="2">
    <source>
        <dbReference type="ARBA" id="ARBA00022801"/>
    </source>
</evidence>
<dbReference type="PANTHER" id="PTHR42693:SF53">
    <property type="entry name" value="ENDO-4-O-SULFATASE"/>
    <property type="match status" value="1"/>
</dbReference>
<dbReference type="Proteomes" id="UP000315363">
    <property type="component" value="Unassembled WGS sequence"/>
</dbReference>
<feature type="domain" description="Sulfatase N-terminal" evidence="3">
    <location>
        <begin position="73"/>
        <end position="375"/>
    </location>
</feature>
<evidence type="ECO:0000313" key="5">
    <source>
        <dbReference type="Proteomes" id="UP000315363"/>
    </source>
</evidence>
<gene>
    <name evidence="4" type="ORF">GQ41_2094</name>
</gene>
<dbReference type="PANTHER" id="PTHR42693">
    <property type="entry name" value="ARYLSULFATASE FAMILY MEMBER"/>
    <property type="match status" value="1"/>
</dbReference>
<comment type="similarity">
    <text evidence="1">Belongs to the sulfatase family.</text>
</comment>
<organism evidence="4 5">
    <name type="scientific">Arenibacter algicola</name>
    <dbReference type="NCBI Taxonomy" id="616991"/>
    <lineage>
        <taxon>Bacteria</taxon>
        <taxon>Pseudomonadati</taxon>
        <taxon>Bacteroidota</taxon>
        <taxon>Flavobacteriia</taxon>
        <taxon>Flavobacteriales</taxon>
        <taxon>Flavobacteriaceae</taxon>
        <taxon>Arenibacter</taxon>
    </lineage>
</organism>
<evidence type="ECO:0000256" key="1">
    <source>
        <dbReference type="ARBA" id="ARBA00008779"/>
    </source>
</evidence>